<evidence type="ECO:0000259" key="1">
    <source>
        <dbReference type="Pfam" id="PF03167"/>
    </source>
</evidence>
<evidence type="ECO:0000313" key="3">
    <source>
        <dbReference type="Proteomes" id="UP000244932"/>
    </source>
</evidence>
<gene>
    <name evidence="2" type="ORF">POI8812_00167</name>
</gene>
<dbReference type="CDD" id="cd10033">
    <property type="entry name" value="UDG_like"/>
    <property type="match status" value="1"/>
</dbReference>
<dbReference type="PANTHER" id="PTHR42160">
    <property type="entry name" value="URACIL-DNA GLYCOSYLASE SUPERFAMILY PROTEIN"/>
    <property type="match status" value="1"/>
</dbReference>
<dbReference type="PANTHER" id="PTHR42160:SF1">
    <property type="entry name" value="URACIL-DNA GLYCOSYLASE SUPERFAMILY PROTEIN"/>
    <property type="match status" value="1"/>
</dbReference>
<evidence type="ECO:0000313" key="2">
    <source>
        <dbReference type="EMBL" id="SPF27872.1"/>
    </source>
</evidence>
<feature type="domain" description="Uracil-DNA glycosylase-like" evidence="1">
    <location>
        <begin position="21"/>
        <end position="118"/>
    </location>
</feature>
<dbReference type="Gene3D" id="3.40.470.10">
    <property type="entry name" value="Uracil-DNA glycosylase-like domain"/>
    <property type="match status" value="1"/>
</dbReference>
<proteinExistence type="predicted"/>
<dbReference type="InterPro" id="IPR036895">
    <property type="entry name" value="Uracil-DNA_glycosylase-like_sf"/>
</dbReference>
<dbReference type="SUPFAM" id="SSF52141">
    <property type="entry name" value="Uracil-DNA glycosylase-like"/>
    <property type="match status" value="1"/>
</dbReference>
<name>A0A2R8A6S9_9RHOB</name>
<organism evidence="2 3">
    <name type="scientific">Pontivivens insulae</name>
    <dbReference type="NCBI Taxonomy" id="1639689"/>
    <lineage>
        <taxon>Bacteria</taxon>
        <taxon>Pseudomonadati</taxon>
        <taxon>Pseudomonadota</taxon>
        <taxon>Alphaproteobacteria</taxon>
        <taxon>Rhodobacterales</taxon>
        <taxon>Paracoccaceae</taxon>
        <taxon>Pontivivens</taxon>
    </lineage>
</organism>
<dbReference type="InterPro" id="IPR005122">
    <property type="entry name" value="Uracil-DNA_glycosylase-like"/>
</dbReference>
<reference evidence="2 3" key="1">
    <citation type="submission" date="2018-03" db="EMBL/GenBank/DDBJ databases">
        <authorList>
            <person name="Keele B.F."/>
        </authorList>
    </citation>
    <scope>NUCLEOTIDE SEQUENCE [LARGE SCALE GENOMIC DNA]</scope>
    <source>
        <strain evidence="2 3">CeCT 8812</strain>
    </source>
</reference>
<sequence>MGLRADRFFAPGTLSIAPMGFCFPGNDANGGDLRPPRRCHEIWHGKVLEELSGVLLTLVIGAMAQSHILGRSDPMTTIVRDWQTYAPTLFPLPHPSWRNSAWLKRNPWFEAETIPALRARVSEVLN</sequence>
<dbReference type="AlphaFoldDB" id="A0A2R8A6S9"/>
<dbReference type="Proteomes" id="UP000244932">
    <property type="component" value="Unassembled WGS sequence"/>
</dbReference>
<protein>
    <recommendedName>
        <fullName evidence="1">Uracil-DNA glycosylase-like domain-containing protein</fullName>
    </recommendedName>
</protein>
<keyword evidence="3" id="KW-1185">Reference proteome</keyword>
<accession>A0A2R8A6S9</accession>
<dbReference type="Pfam" id="PF03167">
    <property type="entry name" value="UDG"/>
    <property type="match status" value="1"/>
</dbReference>
<dbReference type="InterPro" id="IPR047124">
    <property type="entry name" value="HI_0220.2"/>
</dbReference>
<dbReference type="EMBL" id="OMKW01000001">
    <property type="protein sequence ID" value="SPF27872.1"/>
    <property type="molecule type" value="Genomic_DNA"/>
</dbReference>